<dbReference type="AlphaFoldDB" id="X0S7N0"/>
<sequence>YDSLLVKRRSEIHERIGQAIEELYADRLEEFYEVLARHYSRSNDLEKAYQYLKLSGDKAIASYSVWEALRFRKEAVDLLNKAPETVENKRKGIEARLLLMVPMRSLGYPEDCLQIVHEGEMLAKELGDNSSLAKFYSAISVYHLLKGDVPLGRKYVENCFEEAAKIEDIELMATSGSDLCAFYNAAGEYSRIAALAPKVLGLLESTQKESEYFGRMLNSYAGLSAYYGIAVGMLGSFEQGEAFCEKSLRFALDLNDKLTLAYAEFWYGALFCAKGDGENAIEHLQNASNLCEETQYIVLLGMSCSLLGLGYYFAGDLETAGKHMEKGLAIHHNAGLSMMLSIHYWALG</sequence>
<dbReference type="EMBL" id="BARS01009195">
    <property type="protein sequence ID" value="GAF71226.1"/>
    <property type="molecule type" value="Genomic_DNA"/>
</dbReference>
<reference evidence="3" key="1">
    <citation type="journal article" date="2014" name="Front. Microbiol.">
        <title>High frequency of phylogenetically diverse reductive dehalogenase-homologous genes in deep subseafloor sedimentary metagenomes.</title>
        <authorList>
            <person name="Kawai M."/>
            <person name="Futagami T."/>
            <person name="Toyoda A."/>
            <person name="Takaki Y."/>
            <person name="Nishi S."/>
            <person name="Hori S."/>
            <person name="Arai W."/>
            <person name="Tsubouchi T."/>
            <person name="Morono Y."/>
            <person name="Uchiyama I."/>
            <person name="Ito T."/>
            <person name="Fujiyama A."/>
            <person name="Inagaki F."/>
            <person name="Takami H."/>
        </authorList>
    </citation>
    <scope>NUCLEOTIDE SEQUENCE</scope>
    <source>
        <strain evidence="3">Expedition CK06-06</strain>
    </source>
</reference>
<feature type="non-terminal residue" evidence="3">
    <location>
        <position position="348"/>
    </location>
</feature>
<gene>
    <name evidence="3" type="ORF">S01H1_17349</name>
</gene>
<accession>X0S7N0</accession>
<organism evidence="3">
    <name type="scientific">marine sediment metagenome</name>
    <dbReference type="NCBI Taxonomy" id="412755"/>
    <lineage>
        <taxon>unclassified sequences</taxon>
        <taxon>metagenomes</taxon>
        <taxon>ecological metagenomes</taxon>
    </lineage>
</organism>
<dbReference type="PANTHER" id="PTHR16305:SF28">
    <property type="entry name" value="GUANYLATE CYCLASE DOMAIN-CONTAINING PROTEIN"/>
    <property type="match status" value="1"/>
</dbReference>
<dbReference type="GO" id="GO:0004016">
    <property type="term" value="F:adenylate cyclase activity"/>
    <property type="evidence" value="ECO:0007669"/>
    <property type="project" value="TreeGrafter"/>
</dbReference>
<evidence type="ECO:0000256" key="1">
    <source>
        <dbReference type="ARBA" id="ARBA00022741"/>
    </source>
</evidence>
<dbReference type="Gene3D" id="1.25.40.10">
    <property type="entry name" value="Tetratricopeptide repeat domain"/>
    <property type="match status" value="1"/>
</dbReference>
<name>X0S7N0_9ZZZZ</name>
<dbReference type="PANTHER" id="PTHR16305">
    <property type="entry name" value="TESTICULAR SOLUBLE ADENYLYL CYCLASE"/>
    <property type="match status" value="1"/>
</dbReference>
<keyword evidence="2" id="KW-0067">ATP-binding</keyword>
<evidence type="ECO:0000256" key="2">
    <source>
        <dbReference type="ARBA" id="ARBA00022840"/>
    </source>
</evidence>
<evidence type="ECO:0008006" key="4">
    <source>
        <dbReference type="Google" id="ProtNLM"/>
    </source>
</evidence>
<dbReference type="GO" id="GO:0005737">
    <property type="term" value="C:cytoplasm"/>
    <property type="evidence" value="ECO:0007669"/>
    <property type="project" value="TreeGrafter"/>
</dbReference>
<dbReference type="SUPFAM" id="SSF48452">
    <property type="entry name" value="TPR-like"/>
    <property type="match status" value="1"/>
</dbReference>
<feature type="non-terminal residue" evidence="3">
    <location>
        <position position="1"/>
    </location>
</feature>
<proteinExistence type="predicted"/>
<dbReference type="GO" id="GO:0005524">
    <property type="term" value="F:ATP binding"/>
    <property type="evidence" value="ECO:0007669"/>
    <property type="project" value="UniProtKB-KW"/>
</dbReference>
<protein>
    <recommendedName>
        <fullName evidence="4">MalT-like TPR region domain-containing protein</fullName>
    </recommendedName>
</protein>
<keyword evidence="1" id="KW-0547">Nucleotide-binding</keyword>
<comment type="caution">
    <text evidence="3">The sequence shown here is derived from an EMBL/GenBank/DDBJ whole genome shotgun (WGS) entry which is preliminary data.</text>
</comment>
<evidence type="ECO:0000313" key="3">
    <source>
        <dbReference type="EMBL" id="GAF71226.1"/>
    </source>
</evidence>
<dbReference type="InterPro" id="IPR011990">
    <property type="entry name" value="TPR-like_helical_dom_sf"/>
</dbReference>